<dbReference type="PANTHER" id="PTHR15439">
    <property type="entry name" value="RETINOBLASTOMA-BINDING PROTEIN 6"/>
    <property type="match status" value="1"/>
</dbReference>
<dbReference type="PROSITE" id="PS50158">
    <property type="entry name" value="ZF_CCHC"/>
    <property type="match status" value="1"/>
</dbReference>
<keyword evidence="4" id="KW-0862">Zinc</keyword>
<keyword evidence="3 6" id="KW-0863">Zinc-finger</keyword>
<feature type="compositionally biased region" description="Basic and acidic residues" evidence="7">
    <location>
        <begin position="944"/>
        <end position="955"/>
    </location>
</feature>
<evidence type="ECO:0000256" key="3">
    <source>
        <dbReference type="ARBA" id="ARBA00022771"/>
    </source>
</evidence>
<dbReference type="GO" id="GO:0016567">
    <property type="term" value="P:protein ubiquitination"/>
    <property type="evidence" value="ECO:0007669"/>
    <property type="project" value="InterPro"/>
</dbReference>
<feature type="compositionally biased region" description="Polar residues" evidence="7">
    <location>
        <begin position="470"/>
        <end position="479"/>
    </location>
</feature>
<feature type="compositionally biased region" description="Polar residues" evidence="7">
    <location>
        <begin position="740"/>
        <end position="750"/>
    </location>
</feature>
<dbReference type="SMART" id="SM01180">
    <property type="entry name" value="DWNN"/>
    <property type="match status" value="1"/>
</dbReference>
<evidence type="ECO:0000256" key="2">
    <source>
        <dbReference type="ARBA" id="ARBA00022723"/>
    </source>
</evidence>
<evidence type="ECO:0000256" key="7">
    <source>
        <dbReference type="SAM" id="MobiDB-lite"/>
    </source>
</evidence>
<dbReference type="OrthoDB" id="106784at2759"/>
<feature type="domain" description="CCHC-type" evidence="8">
    <location>
        <begin position="202"/>
        <end position="215"/>
    </location>
</feature>
<feature type="compositionally biased region" description="Polar residues" evidence="7">
    <location>
        <begin position="696"/>
        <end position="712"/>
    </location>
</feature>
<accession>A0A7J7INN9</accession>
<evidence type="ECO:0000256" key="1">
    <source>
        <dbReference type="ARBA" id="ARBA00004123"/>
    </source>
</evidence>
<protein>
    <submittedName>
        <fullName evidence="10">E3 ubiquitin-protein ligase rbbp6</fullName>
    </submittedName>
</protein>
<keyword evidence="5" id="KW-0539">Nucleus</keyword>
<dbReference type="InterPro" id="IPR025829">
    <property type="entry name" value="Zn_knuckle_CX2CX3GHX4C"/>
</dbReference>
<dbReference type="EMBL" id="VWRR01000002">
    <property type="protein sequence ID" value="KAF6004755.1"/>
    <property type="molecule type" value="Genomic_DNA"/>
</dbReference>
<feature type="region of interest" description="Disordered" evidence="7">
    <location>
        <begin position="131"/>
        <end position="195"/>
    </location>
</feature>
<dbReference type="GO" id="GO:0003676">
    <property type="term" value="F:nucleic acid binding"/>
    <property type="evidence" value="ECO:0007669"/>
    <property type="project" value="InterPro"/>
</dbReference>
<dbReference type="Pfam" id="PF08783">
    <property type="entry name" value="DWNN"/>
    <property type="match status" value="1"/>
</dbReference>
<feature type="compositionally biased region" description="Polar residues" evidence="7">
    <location>
        <begin position="798"/>
        <end position="809"/>
    </location>
</feature>
<dbReference type="GO" id="GO:0006511">
    <property type="term" value="P:ubiquitin-dependent protein catabolic process"/>
    <property type="evidence" value="ECO:0007669"/>
    <property type="project" value="TreeGrafter"/>
</dbReference>
<dbReference type="PANTHER" id="PTHR15439:SF0">
    <property type="entry name" value="CELL DIVISION CYCLE AND APOPTOSIS REGULATOR PROTEIN 1-RELATED"/>
    <property type="match status" value="1"/>
</dbReference>
<feature type="region of interest" description="Disordered" evidence="7">
    <location>
        <begin position="408"/>
        <end position="1044"/>
    </location>
</feature>
<dbReference type="InterPro" id="IPR001878">
    <property type="entry name" value="Znf_CCHC"/>
</dbReference>
<dbReference type="InterPro" id="IPR033489">
    <property type="entry name" value="RBBP6"/>
</dbReference>
<feature type="compositionally biased region" description="Basic and acidic residues" evidence="7">
    <location>
        <begin position="557"/>
        <end position="567"/>
    </location>
</feature>
<evidence type="ECO:0000259" key="8">
    <source>
        <dbReference type="PROSITE" id="PS50158"/>
    </source>
</evidence>
<dbReference type="PROSITE" id="PS51282">
    <property type="entry name" value="DWNN"/>
    <property type="match status" value="1"/>
</dbReference>
<evidence type="ECO:0000313" key="10">
    <source>
        <dbReference type="EMBL" id="KAF6004755.1"/>
    </source>
</evidence>
<gene>
    <name evidence="10" type="primary">RBBP6</name>
    <name evidence="10" type="ORF">F1559_001030</name>
</gene>
<comment type="caution">
    <text evidence="10">The sequence shown here is derived from an EMBL/GenBank/DDBJ whole genome shotgun (WGS) entry which is preliminary data.</text>
</comment>
<reference evidence="10 11" key="1">
    <citation type="journal article" date="2020" name="J. Phycol.">
        <title>Comparative genome analysis reveals Cyanidiococcus gen. nov., a new extremophilic red algal genus sister to Cyanidioschyzon (Cyanidioschyzonaceae, Rhodophyta).</title>
        <authorList>
            <person name="Liu S.-L."/>
            <person name="Chiang Y.-R."/>
            <person name="Yoon H.S."/>
            <person name="Fu H.-Y."/>
        </authorList>
    </citation>
    <scope>NUCLEOTIDE SEQUENCE [LARGE SCALE GENOMIC DNA]</scope>
    <source>
        <strain evidence="10 11">THAL066</strain>
    </source>
</reference>
<evidence type="ECO:0000259" key="9">
    <source>
        <dbReference type="PROSITE" id="PS51282"/>
    </source>
</evidence>
<feature type="domain" description="DWNN" evidence="9">
    <location>
        <begin position="5"/>
        <end position="78"/>
    </location>
</feature>
<dbReference type="GO" id="GO:0006397">
    <property type="term" value="P:mRNA processing"/>
    <property type="evidence" value="ECO:0007669"/>
    <property type="project" value="InterPro"/>
</dbReference>
<evidence type="ECO:0000256" key="4">
    <source>
        <dbReference type="ARBA" id="ARBA00022833"/>
    </source>
</evidence>
<organism evidence="10 11">
    <name type="scientific">Cyanidiococcus yangmingshanensis</name>
    <dbReference type="NCBI Taxonomy" id="2690220"/>
    <lineage>
        <taxon>Eukaryota</taxon>
        <taxon>Rhodophyta</taxon>
        <taxon>Bangiophyceae</taxon>
        <taxon>Cyanidiales</taxon>
        <taxon>Cyanidiaceae</taxon>
        <taxon>Cyanidiococcus</taxon>
    </lineage>
</organism>
<feature type="compositionally biased region" description="Low complexity" evidence="7">
    <location>
        <begin position="873"/>
        <end position="886"/>
    </location>
</feature>
<feature type="compositionally biased region" description="Polar residues" evidence="7">
    <location>
        <begin position="827"/>
        <end position="845"/>
    </location>
</feature>
<keyword evidence="2" id="KW-0479">Metal-binding</keyword>
<dbReference type="Pfam" id="PF13696">
    <property type="entry name" value="zf-CCHC_2"/>
    <property type="match status" value="1"/>
</dbReference>
<dbReference type="Gene3D" id="4.10.60.10">
    <property type="entry name" value="Zinc finger, CCHC-type"/>
    <property type="match status" value="1"/>
</dbReference>
<dbReference type="GO" id="GO:0008270">
    <property type="term" value="F:zinc ion binding"/>
    <property type="evidence" value="ECO:0007669"/>
    <property type="project" value="UniProtKB-KW"/>
</dbReference>
<feature type="compositionally biased region" description="Basic and acidic residues" evidence="7">
    <location>
        <begin position="480"/>
        <end position="493"/>
    </location>
</feature>
<dbReference type="GO" id="GO:0005634">
    <property type="term" value="C:nucleus"/>
    <property type="evidence" value="ECO:0007669"/>
    <property type="project" value="UniProtKB-SubCell"/>
</dbReference>
<evidence type="ECO:0000313" key="11">
    <source>
        <dbReference type="Proteomes" id="UP000530660"/>
    </source>
</evidence>
<feature type="compositionally biased region" description="Polar residues" evidence="7">
    <location>
        <begin position="513"/>
        <end position="553"/>
    </location>
</feature>
<name>A0A7J7INN9_9RHOD</name>
<dbReference type="Proteomes" id="UP000530660">
    <property type="component" value="Unassembled WGS sequence"/>
</dbReference>
<evidence type="ECO:0000256" key="5">
    <source>
        <dbReference type="ARBA" id="ARBA00023242"/>
    </source>
</evidence>
<sequence>MSASVHYKFRSAKHFGRVQFEGDFIQLAELKVAIVEQEKLQFGEDFDLQVVDAQTQEEYHDEEMLIPKNTSVIVKRIPAGQKQGILSQIALAKKNERFAEILDRSTSGTGVTAGVIAAAARQFLAGKLGPVSGINPSAASNEPVRLRSGDEETRLASVIQAAGAGDSSANQRGSQRPGGRPTGPMAADGPPAGAQPPPGYICHRCGEPGHYIQHCTASLDGDVNVIRVKRPTGIPRSMLKTIDAPLDGGTELQLPGGKFVTLATDDREFAKEPLAVRMARLAEARAALEEGAKDPEAMSGVAPAAAELNHSVSEDKNESEIIRNQGDFSETQARFTERESSAYHVSDRMEDSLSLPADIRHDLPYFPLPKLSQKELFFGEAEPPAAREFQEVVWGIILMNRTHALGDGQSPVTEARASAGQTPPAVVTEPRGYVTAHGRAPNRPPDGPEIAQDVDESRDAGVQRARTKQRASASTSQPRQRGESKMDPPRLLERTGPGHMVRKHFPSPADRQMSPSGPQSRGSVPQLLSSISKKDQTSMNRNRLHPSNPSQYQGKHFLGENGDKAPVREPVATEGAALPQPRVATPHQKETFSSGSSSRAIPDEEATEHASKSLSRPGLDGSKELKRPQGNTLTSSRGKTPSALGSGDAPSYQRERQKPESRSTLSSEVGQRRGQPSLQVDAKSVQRGATARTRPLSGSQRLKQDSSFTPSGPTRDDSRKSLYAAYSRDAGDANAPDRNSLGNATQTKMNTKVRESCKTAASDGSIRPTGQQRVTEHHHAGARTATSVPVSNERPCGSQHQENSAQKVQTIPVIQRLSRSEPGVATSLEQASPQHFRTQATTGAPNRSKIPVFARLGPKVETNEAEQAEKRVASSLASSASLSEASRGSVPATPRSSLRARNNKPATSLVSEKPGRLQLGAPGEASAPSLKRPAPSTDVTGVKRQRDTASPHEKATASVFERLGPALPVPTHLAKRISTGNAANSGGHAGKAVLPREPVGVASKSTNGGTSEGRRSSLSPARAGTPSSQPGIERMRQNQSALPW</sequence>
<feature type="compositionally biased region" description="Polar residues" evidence="7">
    <location>
        <begin position="662"/>
        <end position="678"/>
    </location>
</feature>
<feature type="compositionally biased region" description="Low complexity" evidence="7">
    <location>
        <begin position="182"/>
        <end position="192"/>
    </location>
</feature>
<dbReference type="GO" id="GO:0061630">
    <property type="term" value="F:ubiquitin protein ligase activity"/>
    <property type="evidence" value="ECO:0007669"/>
    <property type="project" value="InterPro"/>
</dbReference>
<dbReference type="Gene3D" id="3.10.20.90">
    <property type="entry name" value="Phosphatidylinositol 3-kinase Catalytic Subunit, Chain A, domain 1"/>
    <property type="match status" value="1"/>
</dbReference>
<dbReference type="InterPro" id="IPR014891">
    <property type="entry name" value="DWNN_domain"/>
</dbReference>
<proteinExistence type="predicted"/>
<feature type="compositionally biased region" description="Polar residues" evidence="7">
    <location>
        <begin position="629"/>
        <end position="639"/>
    </location>
</feature>
<evidence type="ECO:0000256" key="6">
    <source>
        <dbReference type="PROSITE-ProRule" id="PRU00047"/>
    </source>
</evidence>
<keyword evidence="11" id="KW-1185">Reference proteome</keyword>
<dbReference type="AlphaFoldDB" id="A0A7J7INN9"/>
<feature type="compositionally biased region" description="Basic and acidic residues" evidence="7">
    <location>
        <begin position="144"/>
        <end position="154"/>
    </location>
</feature>
<feature type="compositionally biased region" description="Polar residues" evidence="7">
    <location>
        <begin position="894"/>
        <end position="910"/>
    </location>
</feature>
<comment type="subcellular location">
    <subcellularLocation>
        <location evidence="1">Nucleus</location>
    </subcellularLocation>
</comment>